<dbReference type="Gene3D" id="3.40.50.300">
    <property type="entry name" value="P-loop containing nucleotide triphosphate hydrolases"/>
    <property type="match status" value="1"/>
</dbReference>
<accession>A0A075FS20</accession>
<evidence type="ECO:0000313" key="1">
    <source>
        <dbReference type="EMBL" id="AIE94440.1"/>
    </source>
</evidence>
<reference evidence="1" key="1">
    <citation type="journal article" date="2014" name="Genome Biol. Evol.">
        <title>Pangenome evidence for extensive interdomain horizontal transfer affecting lineage core and shell genes in uncultured planktonic thaumarchaeota and euryarchaeota.</title>
        <authorList>
            <person name="Deschamps P."/>
            <person name="Zivanovic Y."/>
            <person name="Moreira D."/>
            <person name="Rodriguez-Valera F."/>
            <person name="Lopez-Garcia P."/>
        </authorList>
    </citation>
    <scope>NUCLEOTIDE SEQUENCE</scope>
</reference>
<sequence length="42" mass="4749">MQKINEFKLNSEFVPTGDQPSAIDAIVEGIKKEKSDIVRCNR</sequence>
<dbReference type="AlphaFoldDB" id="A0A075FS20"/>
<dbReference type="InterPro" id="IPR027417">
    <property type="entry name" value="P-loop_NTPase"/>
</dbReference>
<dbReference type="EMBL" id="KF900422">
    <property type="protein sequence ID" value="AIE94440.1"/>
    <property type="molecule type" value="Genomic_DNA"/>
</dbReference>
<protein>
    <submittedName>
        <fullName evidence="1">Uncharacterized protein</fullName>
    </submittedName>
</protein>
<proteinExistence type="predicted"/>
<organism evidence="1">
    <name type="scientific">uncultured marine thaumarchaeote AD1000_46_C12</name>
    <dbReference type="NCBI Taxonomy" id="1455920"/>
    <lineage>
        <taxon>Archaea</taxon>
        <taxon>Nitrososphaerota</taxon>
        <taxon>environmental samples</taxon>
    </lineage>
</organism>
<name>A0A075FS20_9ARCH</name>